<dbReference type="Gene3D" id="1.25.10.10">
    <property type="entry name" value="Leucine-rich Repeat Variant"/>
    <property type="match status" value="2"/>
</dbReference>
<dbReference type="EMBL" id="JAYKXP010000017">
    <property type="protein sequence ID" value="KAK7049303.1"/>
    <property type="molecule type" value="Genomic_DNA"/>
</dbReference>
<dbReference type="AlphaFoldDB" id="A0AAW0DE52"/>
<evidence type="ECO:0000256" key="2">
    <source>
        <dbReference type="SAM" id="MobiDB-lite"/>
    </source>
</evidence>
<evidence type="ECO:0000259" key="4">
    <source>
        <dbReference type="Pfam" id="PF23565"/>
    </source>
</evidence>
<evidence type="ECO:0000259" key="3">
    <source>
        <dbReference type="Pfam" id="PF10363"/>
    </source>
</evidence>
<dbReference type="Pfam" id="PF10363">
    <property type="entry name" value="RTP1_C1"/>
    <property type="match status" value="1"/>
</dbReference>
<dbReference type="Proteomes" id="UP001383192">
    <property type="component" value="Unassembled WGS sequence"/>
</dbReference>
<dbReference type="GO" id="GO:0009306">
    <property type="term" value="P:protein secretion"/>
    <property type="evidence" value="ECO:0007669"/>
    <property type="project" value="TreeGrafter"/>
</dbReference>
<protein>
    <recommendedName>
        <fullName evidence="7">RNA polymerase II assembly factor Rtp1 C-terminal domain-containing protein</fullName>
    </recommendedName>
</protein>
<comment type="similarity">
    <text evidence="1">Belongs to the Tango6 family.</text>
</comment>
<dbReference type="SUPFAM" id="SSF48371">
    <property type="entry name" value="ARM repeat"/>
    <property type="match status" value="1"/>
</dbReference>
<evidence type="ECO:0000313" key="5">
    <source>
        <dbReference type="EMBL" id="KAK7049303.1"/>
    </source>
</evidence>
<name>A0AAW0DE52_9AGAR</name>
<keyword evidence="6" id="KW-1185">Reference proteome</keyword>
<feature type="domain" description="TANGO6 HEAT repeat" evidence="4">
    <location>
        <begin position="249"/>
        <end position="441"/>
    </location>
</feature>
<dbReference type="InterPro" id="IPR011989">
    <property type="entry name" value="ARM-like"/>
</dbReference>
<dbReference type="PANTHER" id="PTHR20959:SF1">
    <property type="entry name" value="TRANSPORT AND GOLGI ORGANIZATION PROTEIN 6 HOMOLOG"/>
    <property type="match status" value="1"/>
</dbReference>
<dbReference type="InterPro" id="IPR057407">
    <property type="entry name" value="HEAT_TANGO6"/>
</dbReference>
<dbReference type="InterPro" id="IPR016024">
    <property type="entry name" value="ARM-type_fold"/>
</dbReference>
<reference evidence="5 6" key="1">
    <citation type="submission" date="2024-01" db="EMBL/GenBank/DDBJ databases">
        <title>A draft genome for a cacao thread blight-causing isolate of Paramarasmius palmivorus.</title>
        <authorList>
            <person name="Baruah I.K."/>
            <person name="Bukari Y."/>
            <person name="Amoako-Attah I."/>
            <person name="Meinhardt L.W."/>
            <person name="Bailey B.A."/>
            <person name="Cohen S.P."/>
        </authorList>
    </citation>
    <scope>NUCLEOTIDE SEQUENCE [LARGE SCALE GENOMIC DNA]</scope>
    <source>
        <strain evidence="5 6">GH-12</strain>
    </source>
</reference>
<feature type="domain" description="RNA polymerase II assembly factor Rtp1 C-terminal" evidence="3">
    <location>
        <begin position="710"/>
        <end position="832"/>
    </location>
</feature>
<feature type="region of interest" description="Disordered" evidence="2">
    <location>
        <begin position="601"/>
        <end position="622"/>
    </location>
</feature>
<evidence type="ECO:0008006" key="7">
    <source>
        <dbReference type="Google" id="ProtNLM"/>
    </source>
</evidence>
<evidence type="ECO:0000313" key="6">
    <source>
        <dbReference type="Proteomes" id="UP001383192"/>
    </source>
</evidence>
<sequence>MSELAKALQAGSTLIESSSEPQSNLKGALLSRLQNYYSTIETPCPIQDSCSLHEVQLHTAEQALESVEKVQSIIEPAGLQEKAPLLGIRDLGQLRTLLSIVVRWGLESLLDRVISAWPERPSKATSSSIIDLTSTPEDYNRLSSFILRFYALILSSGPQQKASQSLITETILQRHVKDILAPSIALGWLPKSLSTESTPPLDAARPLTMRLLTMLPSSEIITALGGVMSTRSSVVHIKKTCGYLLSRQLLRPDGVRGLFGAVFGDAENEEATLEQLDHVSRVLSTIPANMKAQDYFSEIVPKIVDVLRNEKRPAYKKAAAFTISHLLTAKDDTARSIILSSLHKPFLHPDSQPSVTAASAVSTLSTLLANSDPSPQLIASLLSPIVPSAYALLYHLDSIKMSDPTVREAVRDMLLTWSRVTTVSEAVAVLWFILNDQDGKLKLDLAGVIQKAEKSGENEPLVLFTPESLRQAEKSGQLEANTNLFDLYPDPNHYVSFIQSINRQDILSEIFVMLLEAYRDSKTSDGDPIQVLRYLQVIMQLQVKMSESSSKFGGFQNSIQIFGFIKQVLEDAVNRSRETMRIERKQKDVINEGLSGLRVVDRLEDEEGEDSDDDLEGSEKRDIDTEMIETAITILLSILEGNDTMSPKTTPTLNEILLLLEPLVTNDTEAIRDLAREARMVLTARLASQSAQPGGKADQDLPEEDSRTTYQHALKLLQDPILPVRAHGLLLLRQLVSPSSQKSKSVDPALVPAIQEIFMQSVTDNDSYIFLNAVQGLAALVDRFGAPVLKNMVQNYTKGLDGLQGTNMTQQDIDIRLRVGEALATVIRRCGSTLGSHGDVIIPSLLMLVRSRDSPTTLKTSSLSLLSECQRTSPLVLLPYFVDLSEGILDLLQIETSRSDTDTVMDDQPTSKNTKFPPLRRAALHFFSLLLKGTTEQIYDTSFGRTIFSKELIRRSRIILSYVSDTDVDSVVKVMAREALEQLSQLERAILDL</sequence>
<evidence type="ECO:0000256" key="1">
    <source>
        <dbReference type="ARBA" id="ARBA00005724"/>
    </source>
</evidence>
<organism evidence="5 6">
    <name type="scientific">Paramarasmius palmivorus</name>
    <dbReference type="NCBI Taxonomy" id="297713"/>
    <lineage>
        <taxon>Eukaryota</taxon>
        <taxon>Fungi</taxon>
        <taxon>Dikarya</taxon>
        <taxon>Basidiomycota</taxon>
        <taxon>Agaricomycotina</taxon>
        <taxon>Agaricomycetes</taxon>
        <taxon>Agaricomycetidae</taxon>
        <taxon>Agaricales</taxon>
        <taxon>Marasmiineae</taxon>
        <taxon>Marasmiaceae</taxon>
        <taxon>Paramarasmius</taxon>
    </lineage>
</organism>
<gene>
    <name evidence="5" type="ORF">VNI00_005904</name>
</gene>
<accession>A0AAW0DE52</accession>
<dbReference type="Pfam" id="PF23565">
    <property type="entry name" value="ARM_TANGO6"/>
    <property type="match status" value="1"/>
</dbReference>
<comment type="caution">
    <text evidence="5">The sequence shown here is derived from an EMBL/GenBank/DDBJ whole genome shotgun (WGS) entry which is preliminary data.</text>
</comment>
<proteinExistence type="inferred from homology"/>
<feature type="compositionally biased region" description="Acidic residues" evidence="2">
    <location>
        <begin position="603"/>
        <end position="616"/>
    </location>
</feature>
<dbReference type="PANTHER" id="PTHR20959">
    <property type="entry name" value="TRANSPORT AND GOLGI ORGANIZATION PROTEIN 6 FAMILY MEMBER"/>
    <property type="match status" value="1"/>
</dbReference>
<dbReference type="InterPro" id="IPR039600">
    <property type="entry name" value="TANGO6/Rtp1"/>
</dbReference>
<dbReference type="InterPro" id="IPR019451">
    <property type="entry name" value="Rtp1_C1"/>
</dbReference>